<dbReference type="AlphaFoldDB" id="A0A518AJJ8"/>
<proteinExistence type="predicted"/>
<keyword evidence="3" id="KW-1185">Reference proteome</keyword>
<dbReference type="Proteomes" id="UP000315750">
    <property type="component" value="Chromosome"/>
</dbReference>
<protein>
    <submittedName>
        <fullName evidence="2">Uncharacterized protein</fullName>
    </submittedName>
</protein>
<evidence type="ECO:0000313" key="2">
    <source>
        <dbReference type="EMBL" id="QDU54856.1"/>
    </source>
</evidence>
<accession>A0A518AJJ8</accession>
<reference evidence="2 3" key="1">
    <citation type="submission" date="2019-02" db="EMBL/GenBank/DDBJ databases">
        <title>Deep-cultivation of Planctomycetes and their phenomic and genomic characterization uncovers novel biology.</title>
        <authorList>
            <person name="Wiegand S."/>
            <person name="Jogler M."/>
            <person name="Boedeker C."/>
            <person name="Pinto D."/>
            <person name="Vollmers J."/>
            <person name="Rivas-Marin E."/>
            <person name="Kohn T."/>
            <person name="Peeters S.H."/>
            <person name="Heuer A."/>
            <person name="Rast P."/>
            <person name="Oberbeckmann S."/>
            <person name="Bunk B."/>
            <person name="Jeske O."/>
            <person name="Meyerdierks A."/>
            <person name="Storesund J.E."/>
            <person name="Kallscheuer N."/>
            <person name="Luecker S."/>
            <person name="Lage O.M."/>
            <person name="Pohl T."/>
            <person name="Merkel B.J."/>
            <person name="Hornburger P."/>
            <person name="Mueller R.-W."/>
            <person name="Bruemmer F."/>
            <person name="Labrenz M."/>
            <person name="Spormann A.M."/>
            <person name="Op den Camp H."/>
            <person name="Overmann J."/>
            <person name="Amann R."/>
            <person name="Jetten M.S.M."/>
            <person name="Mascher T."/>
            <person name="Medema M.H."/>
            <person name="Devos D.P."/>
            <person name="Kaster A.-K."/>
            <person name="Ovreas L."/>
            <person name="Rohde M."/>
            <person name="Galperin M.Y."/>
            <person name="Jogler C."/>
        </authorList>
    </citation>
    <scope>NUCLEOTIDE SEQUENCE [LARGE SCALE GENOMIC DNA]</scope>
    <source>
        <strain evidence="2 3">Pan181</strain>
    </source>
</reference>
<dbReference type="OrthoDB" id="227550at2"/>
<keyword evidence="1" id="KW-0732">Signal</keyword>
<sequence length="572" mass="60992" precursor="true">MPNCTSISRTMRRWLACSAAALLVLAGMAAPAAAQSDEMKPIAVISATNYTELLSDVDFLGQFGGQVKAGQQADSMLMLFTQQQGLQGLDKSKPWGAVVLTDGFQFVPVVCLPVTDYDKLLALPTMFQMGVSDVGDGISEIEIPNQSIYVKKSGNWAFLAQAPEMLESTPADPAKLFNSLAKDYDLGVRVMVQNVPEMYRSIAIEQIRAGAQQGLQQMPNETDEAFEARSKMTEANIEQLVKLVNELDELEIGFNTEPEAGNVTLDFTCSGIAGSDLGNQIASYTPVGTKFSGCIKEGAAIQFNLTSETPSDVLDSQRDAMMGQLSSLRQQIMNAIDQEVDLPNEEARDTVKEAIGDLMDSLEATALTGKLDMAGYFDVSDDSLSMVAGGYAKETSKIESALKKLAALVEGDPNFPGINWNADSHAGCTIHSLSIPVPADEEDAREMLGESLDVALALGDDTFYLAAGANSMSNMKAAMDASGGSSDVVKPMKISVALTPLVRLGLKAEPDATGEAMLDALTTKSEGEDQIHVTVDMVDGKARYRLELEKGVLHAFGAAAMEARRQGAAAGF</sequence>
<name>A0A518AJJ8_9BACT</name>
<dbReference type="RefSeq" id="WP_145245788.1">
    <property type="nucleotide sequence ID" value="NZ_CP036278.1"/>
</dbReference>
<evidence type="ECO:0000256" key="1">
    <source>
        <dbReference type="SAM" id="SignalP"/>
    </source>
</evidence>
<dbReference type="EMBL" id="CP036278">
    <property type="protein sequence ID" value="QDU54856.1"/>
    <property type="molecule type" value="Genomic_DNA"/>
</dbReference>
<dbReference type="KEGG" id="amuc:Pan181_10400"/>
<feature type="signal peptide" evidence="1">
    <location>
        <begin position="1"/>
        <end position="34"/>
    </location>
</feature>
<feature type="chain" id="PRO_5021888159" evidence="1">
    <location>
        <begin position="35"/>
        <end position="572"/>
    </location>
</feature>
<organism evidence="2 3">
    <name type="scientific">Aeoliella mucimassa</name>
    <dbReference type="NCBI Taxonomy" id="2527972"/>
    <lineage>
        <taxon>Bacteria</taxon>
        <taxon>Pseudomonadati</taxon>
        <taxon>Planctomycetota</taxon>
        <taxon>Planctomycetia</taxon>
        <taxon>Pirellulales</taxon>
        <taxon>Lacipirellulaceae</taxon>
        <taxon>Aeoliella</taxon>
    </lineage>
</organism>
<gene>
    <name evidence="2" type="ORF">Pan181_10400</name>
</gene>
<evidence type="ECO:0000313" key="3">
    <source>
        <dbReference type="Proteomes" id="UP000315750"/>
    </source>
</evidence>